<gene>
    <name evidence="10" type="primary">cops3</name>
    <name evidence="10" type="ORF">Hypma_000391</name>
</gene>
<dbReference type="PANTHER" id="PTHR10758">
    <property type="entry name" value="26S PROTEASOME NON-ATPASE REGULATORY SUBUNIT 3/COP9 SIGNALOSOME COMPLEX SUBUNIT 3"/>
    <property type="match status" value="1"/>
</dbReference>
<feature type="domain" description="PCI" evidence="9">
    <location>
        <begin position="202"/>
        <end position="367"/>
    </location>
</feature>
<organism evidence="10 11">
    <name type="scientific">Hypsizygus marmoreus</name>
    <name type="common">White beech mushroom</name>
    <name type="synonym">Agaricus marmoreus</name>
    <dbReference type="NCBI Taxonomy" id="39966"/>
    <lineage>
        <taxon>Eukaryota</taxon>
        <taxon>Fungi</taxon>
        <taxon>Dikarya</taxon>
        <taxon>Basidiomycota</taxon>
        <taxon>Agaricomycotina</taxon>
        <taxon>Agaricomycetes</taxon>
        <taxon>Agaricomycetidae</taxon>
        <taxon>Agaricales</taxon>
        <taxon>Tricholomatineae</taxon>
        <taxon>Lyophyllaceae</taxon>
        <taxon>Hypsizygus</taxon>
    </lineage>
</organism>
<feature type="compositionally biased region" description="Polar residues" evidence="8">
    <location>
        <begin position="422"/>
        <end position="436"/>
    </location>
</feature>
<evidence type="ECO:0000256" key="1">
    <source>
        <dbReference type="ARBA" id="ARBA00004123"/>
    </source>
</evidence>
<dbReference type="Proteomes" id="UP000076154">
    <property type="component" value="Unassembled WGS sequence"/>
</dbReference>
<evidence type="ECO:0000259" key="9">
    <source>
        <dbReference type="PROSITE" id="PS50250"/>
    </source>
</evidence>
<accession>A0A369JFC9</accession>
<evidence type="ECO:0000256" key="5">
    <source>
        <dbReference type="ARBA" id="ARBA00022490"/>
    </source>
</evidence>
<evidence type="ECO:0000256" key="7">
    <source>
        <dbReference type="ARBA" id="ARBA00023242"/>
    </source>
</evidence>
<evidence type="ECO:0000256" key="2">
    <source>
        <dbReference type="ARBA" id="ARBA00004496"/>
    </source>
</evidence>
<keyword evidence="6" id="KW-0736">Signalosome</keyword>
<comment type="similarity">
    <text evidence="3">Belongs to the CSN3 family.</text>
</comment>
<dbReference type="Pfam" id="PF22788">
    <property type="entry name" value="COP9_hel_rpt"/>
    <property type="match status" value="1"/>
</dbReference>
<evidence type="ECO:0000256" key="3">
    <source>
        <dbReference type="ARBA" id="ARBA00007084"/>
    </source>
</evidence>
<dbReference type="InterPro" id="IPR000717">
    <property type="entry name" value="PCI_dom"/>
</dbReference>
<proteinExistence type="inferred from homology"/>
<evidence type="ECO:0000313" key="10">
    <source>
        <dbReference type="EMBL" id="RDB18413.1"/>
    </source>
</evidence>
<dbReference type="OrthoDB" id="29061at2759"/>
<dbReference type="GO" id="GO:0006511">
    <property type="term" value="P:ubiquitin-dependent protein catabolic process"/>
    <property type="evidence" value="ECO:0007669"/>
    <property type="project" value="TreeGrafter"/>
</dbReference>
<comment type="caution">
    <text evidence="10">The sequence shown here is derived from an EMBL/GenBank/DDBJ whole genome shotgun (WGS) entry which is preliminary data.</text>
</comment>
<dbReference type="GO" id="GO:0005737">
    <property type="term" value="C:cytoplasm"/>
    <property type="evidence" value="ECO:0007669"/>
    <property type="project" value="UniProtKB-SubCell"/>
</dbReference>
<comment type="subcellular location">
    <subcellularLocation>
        <location evidence="2">Cytoplasm</location>
    </subcellularLocation>
    <subcellularLocation>
        <location evidence="1">Nucleus</location>
    </subcellularLocation>
</comment>
<evidence type="ECO:0000256" key="4">
    <source>
        <dbReference type="ARBA" id="ARBA00014878"/>
    </source>
</evidence>
<dbReference type="PROSITE" id="PS50250">
    <property type="entry name" value="PCI"/>
    <property type="match status" value="1"/>
</dbReference>
<keyword evidence="7" id="KW-0539">Nucleus</keyword>
<evidence type="ECO:0000256" key="6">
    <source>
        <dbReference type="ARBA" id="ARBA00022790"/>
    </source>
</evidence>
<protein>
    <recommendedName>
        <fullName evidence="4">COP9 signalosome complex subunit 3</fullName>
    </recommendedName>
</protein>
<sequence length="436" mass="47853">MAPGGDSLDGILNQITTSNNPNALNHTLRNALPKESRDTILASSLSGGQDPLSVLDMRENTLGVLYILAARLSTQSTCGPPPWPLIEEFCHTFRPEHARLAPDRITVLAKGLVALAEHLQSPKLAIQPLYDLVRRYPPHPSYLTTLHSVFVQACVTNRHFTAALPVLEQPIANIDTDLSDLTYNDNLVYHYTGGVAFAALKRWAEAEEFFEICVSSPGAVAAALQLEALKKLKLVQLIATGKTSSLPKYTHPSLPRLLKGTPYSALINAYPHDARVLGEVYERERQLFATEKTLGLVQQAIDRAPRWALKKLTGTYVTLGLADIARAVRINDEAEVRQLILSMIESNDISAQISADGTVTFSDPPPQFTKAQVDRVLLDVQAQTAALGELEREVGRSKEFLGKAVKTREDTAWVPQSDEDVFTNQAPAWTEDSAFS</sequence>
<dbReference type="STRING" id="39966.A0A369JFC9"/>
<dbReference type="InterPro" id="IPR055089">
    <property type="entry name" value="COP9_N"/>
</dbReference>
<dbReference type="Pfam" id="PF01399">
    <property type="entry name" value="PCI"/>
    <property type="match status" value="1"/>
</dbReference>
<dbReference type="GO" id="GO:0008180">
    <property type="term" value="C:COP9 signalosome"/>
    <property type="evidence" value="ECO:0007669"/>
    <property type="project" value="UniProtKB-KW"/>
</dbReference>
<dbReference type="AlphaFoldDB" id="A0A369JFC9"/>
<dbReference type="InParanoid" id="A0A369JFC9"/>
<keyword evidence="11" id="KW-1185">Reference proteome</keyword>
<evidence type="ECO:0000256" key="8">
    <source>
        <dbReference type="SAM" id="MobiDB-lite"/>
    </source>
</evidence>
<dbReference type="InterPro" id="IPR050756">
    <property type="entry name" value="CSN3"/>
</dbReference>
<dbReference type="PANTHER" id="PTHR10758:SF1">
    <property type="entry name" value="COP9 SIGNALOSOME COMPLEX SUBUNIT 3"/>
    <property type="match status" value="1"/>
</dbReference>
<feature type="region of interest" description="Disordered" evidence="8">
    <location>
        <begin position="416"/>
        <end position="436"/>
    </location>
</feature>
<keyword evidence="5" id="KW-0963">Cytoplasm</keyword>
<reference evidence="10" key="1">
    <citation type="submission" date="2018-04" db="EMBL/GenBank/DDBJ databases">
        <title>Whole genome sequencing of Hypsizygus marmoreus.</title>
        <authorList>
            <person name="Choi I.-G."/>
            <person name="Min B."/>
            <person name="Kim J.-G."/>
            <person name="Kim S."/>
            <person name="Oh Y.-L."/>
            <person name="Kong W.-S."/>
            <person name="Park H."/>
            <person name="Jeong J."/>
            <person name="Song E.-S."/>
        </authorList>
    </citation>
    <scope>NUCLEOTIDE SEQUENCE [LARGE SCALE GENOMIC DNA]</scope>
    <source>
        <strain evidence="10">51987-8</strain>
    </source>
</reference>
<evidence type="ECO:0000313" key="11">
    <source>
        <dbReference type="Proteomes" id="UP000076154"/>
    </source>
</evidence>
<name>A0A369JFC9_HYPMA</name>
<dbReference type="EMBL" id="LUEZ02000102">
    <property type="protein sequence ID" value="RDB18413.1"/>
    <property type="molecule type" value="Genomic_DNA"/>
</dbReference>